<organism evidence="1 2">
    <name type="scientific">Scortum barcoo</name>
    <name type="common">barcoo grunter</name>
    <dbReference type="NCBI Taxonomy" id="214431"/>
    <lineage>
        <taxon>Eukaryota</taxon>
        <taxon>Metazoa</taxon>
        <taxon>Chordata</taxon>
        <taxon>Craniata</taxon>
        <taxon>Vertebrata</taxon>
        <taxon>Euteleostomi</taxon>
        <taxon>Actinopterygii</taxon>
        <taxon>Neopterygii</taxon>
        <taxon>Teleostei</taxon>
        <taxon>Neoteleostei</taxon>
        <taxon>Acanthomorphata</taxon>
        <taxon>Eupercaria</taxon>
        <taxon>Centrarchiformes</taxon>
        <taxon>Terapontoidei</taxon>
        <taxon>Terapontidae</taxon>
        <taxon>Scortum</taxon>
    </lineage>
</organism>
<dbReference type="Proteomes" id="UP000831701">
    <property type="component" value="Chromosome 8"/>
</dbReference>
<gene>
    <name evidence="1" type="ORF">L3Q82_025984</name>
</gene>
<evidence type="ECO:0000313" key="2">
    <source>
        <dbReference type="Proteomes" id="UP000831701"/>
    </source>
</evidence>
<keyword evidence="2" id="KW-1185">Reference proteome</keyword>
<sequence length="1464" mass="159444">MQDGSWNQPLPISLLLKDPAGGGTLESDGGMFSEASSDGELYLDSVTELDSGDGDFADLTAFLSAEEINRSLDLAREAFGDTLESEDPGPSNLTSREQVLQHVPSLPVPPKTAENLTTSPHLQHQTKAPCPDDNAALEVSSSQSAPLSKPVHVLSEAPSSAEKVVRHKPIQPVYKQDKPRLVHEGLELNDRAASATEFCSRAATFIEELSSIFKGSAQLEQQVEEDSSSPDSGYLSPRSQRPVPQGSVSAPLLPPSQPEEAQLSQPAMSHEPQPGAATSPRYQHSGAPNSNGPLSPPCFLQKLKSQEVAEGSPIRLECRVRGNPQPLVRWFCEGRELHNSPDIQIWRDGDLHTLVIAEAFEDDTGRYTCVASNSLGADNTSAEVYIEGQMSVVIRLRRGRSCVKVQIRNHACLSTCVSLRDLLAQKKTTSMSLTIRSSSPKTTDVLPHRSTLVQLLSQPPMRMQSPVSSLYGGEVSGPPVFTKMLQDAQASEGQVVVLECRVRGSPPLQVRWYRQGEEILDSPDFRILQKKEICTLVIAEAFPEDGGLFCCTASNPYGSINSTAQLTVTAAAEDSSSNGMSGDSSGFEDAAAFPPPPPSTEISLLELPPKTLPQPSTEPLHVKEVEIWPNVSSLPVVQTGSDVEDKDNGKGSVQNGQPPNPPSPPSPPKVTTPPPPPPPPPLPQFEPMTDIPEVQSPAQGAPASPPSPGKLSPSPGKDGPPLPTKPKPKLNASQLKQLQDQILLEQQEAASWQQQQEQQSQEVPPPPQHPPQHPPQEVPPPAPPSPPLPPPPSFQELESSTAMQASTFNYARPKQFIAAQSPGGAGYITQSSGSSGSSLSSPLSPPTPHKPLSRVTVPPFSKAGSVESPSSPSFPPPPPPFLSSSNLPSPSGPAQDFPPLRHPHLRPAPCLQPTQICPRHSPPSLHLQPPASCPQCCPPHLPHLPVLQSMRWAFLKATALCNKVFPRKSSVTRTPRITSDSDIQGSKDAVIQDLERKLRFKEERISNGQQRLTYEEKMARRLLGADNAATVLNTQDTEEEPVTQEYKVSSFEQRLISEIEFRLERSPVEESDDDVQHDESTAGQGVAPSFDQKLKHYKVFEGMPVTFSCKVKGDPKPKVYWFKDGKQISKRSEHYRISRDADGTCSLHTAAASLDDDGNYTIMAGNPEGRVSCTGRMMVQAVNQRGRSQRSAPGHMRRPRSRSRDSGDENDNIQERHFRPHFLQAPGDLIVQEGRLCRMDCKVSGLPTPDLIWQLNGQTIRPDSAHKMLVRENGVHSLVIEPVMSRDAGIYTCIASNRAGQNSFNLELIVAAKEMHKVPSFVEKLQNTSVAEGHPVRLECRVTGVPYPQIFWKRENESFTHNTDRVSMHQDNCGYLCMIIQPAMKEDAGWYTVSAKNDAGIVSSTARLDVHTQWQQPNLPKPKKVRPSTSRYAALTERGLDVKAAFFPDSSPLQPGGLVESDDL</sequence>
<dbReference type="EMBL" id="CM041538">
    <property type="protein sequence ID" value="KAI3369011.1"/>
    <property type="molecule type" value="Genomic_DNA"/>
</dbReference>
<name>A0ACB8WMH1_9TELE</name>
<proteinExistence type="predicted"/>
<comment type="caution">
    <text evidence="1">The sequence shown here is derived from an EMBL/GenBank/DDBJ whole genome shotgun (WGS) entry which is preliminary data.</text>
</comment>
<evidence type="ECO:0000313" key="1">
    <source>
        <dbReference type="EMBL" id="KAI3369011.1"/>
    </source>
</evidence>
<protein>
    <submittedName>
        <fullName evidence="1">Uncharacterized protein</fullName>
    </submittedName>
</protein>
<accession>A0ACB8WMH1</accession>
<reference evidence="1" key="1">
    <citation type="submission" date="2022-04" db="EMBL/GenBank/DDBJ databases">
        <title>Jade perch genome.</title>
        <authorList>
            <person name="Chao B."/>
        </authorList>
    </citation>
    <scope>NUCLEOTIDE SEQUENCE</scope>
    <source>
        <strain evidence="1">CB-2022</strain>
    </source>
</reference>